<dbReference type="Gene3D" id="1.25.40.80">
    <property type="match status" value="1"/>
</dbReference>
<keyword evidence="1" id="KW-0456">Lyase</keyword>
<name>A0A0G3G792_9GAMM</name>
<dbReference type="AlphaFoldDB" id="A0A0G3G792"/>
<dbReference type="EMBL" id="CP011367">
    <property type="protein sequence ID" value="AKJ94736.1"/>
    <property type="molecule type" value="Genomic_DNA"/>
</dbReference>
<dbReference type="Pfam" id="PF04244">
    <property type="entry name" value="DPRP"/>
    <property type="match status" value="1"/>
</dbReference>
<gene>
    <name evidence="1" type="ORF">TVD_04830</name>
</gene>
<dbReference type="PANTHER" id="PTHR38657">
    <property type="entry name" value="SLR1343 PROTEIN"/>
    <property type="match status" value="1"/>
</dbReference>
<dbReference type="InterPro" id="IPR007357">
    <property type="entry name" value="PhrB-like"/>
</dbReference>
<sequence>MPVAVRTLLVVLGDQLAPDHPGLQGLDPTQDHLWMAEVAEESRHALSHIARTALFLSAMRHFARERRDDGFSVHYRHLGERPEQTLNDALRADLEHLQPQNVRVLQPGEHRVLRQLQSACADQAIPLEVLDDPHFLVPLDAFRKWAKGRRQLRMEYFYRKQRTALGVLMNGDEPAGGQWNFDADNRGHFGRDGPGLLPPPLSFPPDALTRECLDDIARHLPDLPGQADGFDWPVTAQQAQQALDDFIQHRLPAFGTYQDAMWTDQPWLYHARLSTALNLHLIHPRTVIDAAEQAWRDGHAPLAAVEGFIRQILGWREYVRGLYFHFGEAWHEWNALEAEQPLPALYWDADTSMQCLHQTVGQTLQLGYAHHIQRLMVTGLFAQLLGVRPAAIHAWYLGIYVDAVEWVELPNVVGMSQYADDGRMASKPYVATGRYIQRMSNYCAHCPFDPAEALGDKACPFTTLYWDFLDRHRDRFARHPRTALQWKHVEKMDPDRLQAIRDRAGELRKTLAQGDRI</sequence>
<protein>
    <submittedName>
        <fullName evidence="1">Deoxyribodipyrimidine photolyase</fullName>
    </submittedName>
</protein>
<dbReference type="InterPro" id="IPR014729">
    <property type="entry name" value="Rossmann-like_a/b/a_fold"/>
</dbReference>
<evidence type="ECO:0000313" key="2">
    <source>
        <dbReference type="Proteomes" id="UP000064201"/>
    </source>
</evidence>
<dbReference type="RefSeq" id="WP_047250950.1">
    <property type="nucleotide sequence ID" value="NZ_CP011367.1"/>
</dbReference>
<dbReference type="InterPro" id="IPR052551">
    <property type="entry name" value="UV-DNA_repair_photolyase"/>
</dbReference>
<keyword evidence="2" id="KW-1185">Reference proteome</keyword>
<dbReference type="KEGG" id="tvr:TVD_04830"/>
<dbReference type="SUPFAM" id="SSF48173">
    <property type="entry name" value="Cryptochrome/photolyase FAD-binding domain"/>
    <property type="match status" value="1"/>
</dbReference>
<dbReference type="PANTHER" id="PTHR38657:SF1">
    <property type="entry name" value="SLR1343 PROTEIN"/>
    <property type="match status" value="1"/>
</dbReference>
<organism evidence="1 2">
    <name type="scientific">Thioalkalivibrio versutus</name>
    <dbReference type="NCBI Taxonomy" id="106634"/>
    <lineage>
        <taxon>Bacteria</taxon>
        <taxon>Pseudomonadati</taxon>
        <taxon>Pseudomonadota</taxon>
        <taxon>Gammaproteobacteria</taxon>
        <taxon>Chromatiales</taxon>
        <taxon>Ectothiorhodospiraceae</taxon>
        <taxon>Thioalkalivibrio</taxon>
    </lineage>
</organism>
<dbReference type="STRING" id="106634.TVD_04830"/>
<proteinExistence type="predicted"/>
<evidence type="ECO:0000313" key="1">
    <source>
        <dbReference type="EMBL" id="AKJ94736.1"/>
    </source>
</evidence>
<dbReference type="PATRIC" id="fig|106634.4.peg.984"/>
<dbReference type="Proteomes" id="UP000064201">
    <property type="component" value="Chromosome"/>
</dbReference>
<dbReference type="OrthoDB" id="5288100at2"/>
<dbReference type="GO" id="GO:0016829">
    <property type="term" value="F:lyase activity"/>
    <property type="evidence" value="ECO:0007669"/>
    <property type="project" value="UniProtKB-KW"/>
</dbReference>
<dbReference type="Gene3D" id="1.10.579.10">
    <property type="entry name" value="DNA Cyclobutane Dipyrimidine Photolyase, subunit A, domain 3"/>
    <property type="match status" value="1"/>
</dbReference>
<reference evidence="1 2" key="1">
    <citation type="submission" date="2015-04" db="EMBL/GenBank/DDBJ databases">
        <title>Complete Sequence for the Genome of the Thioalkalivibrio versutus D301.</title>
        <authorList>
            <person name="Mu T."/>
            <person name="Zhou J."/>
            <person name="Xu X."/>
        </authorList>
    </citation>
    <scope>NUCLEOTIDE SEQUENCE [LARGE SCALE GENOMIC DNA]</scope>
    <source>
        <strain evidence="1 2">D301</strain>
    </source>
</reference>
<dbReference type="Gene3D" id="3.40.50.620">
    <property type="entry name" value="HUPs"/>
    <property type="match status" value="1"/>
</dbReference>
<accession>A0A0G3G792</accession>
<dbReference type="Gene3D" id="1.10.10.1710">
    <property type="entry name" value="Deoxyribodipyrimidine photolyase-related"/>
    <property type="match status" value="1"/>
</dbReference>
<dbReference type="InterPro" id="IPR036134">
    <property type="entry name" value="Crypto/Photolyase_FAD-like_sf"/>
</dbReference>